<accession>A0ABR7Z0U1</accession>
<evidence type="ECO:0000313" key="2">
    <source>
        <dbReference type="EMBL" id="MBD1599052.1"/>
    </source>
</evidence>
<dbReference type="EMBL" id="JAAOCA010000010">
    <property type="protein sequence ID" value="MBD1599052.1"/>
    <property type="molecule type" value="Genomic_DNA"/>
</dbReference>
<keyword evidence="1" id="KW-1133">Transmembrane helix</keyword>
<evidence type="ECO:0000313" key="3">
    <source>
        <dbReference type="Proteomes" id="UP000805841"/>
    </source>
</evidence>
<proteinExistence type="predicted"/>
<evidence type="ECO:0000256" key="1">
    <source>
        <dbReference type="SAM" id="Phobius"/>
    </source>
</evidence>
<organism evidence="2 3">
    <name type="scientific">Pseudomonas typographi</name>
    <dbReference type="NCBI Taxonomy" id="2715964"/>
    <lineage>
        <taxon>Bacteria</taxon>
        <taxon>Pseudomonadati</taxon>
        <taxon>Pseudomonadota</taxon>
        <taxon>Gammaproteobacteria</taxon>
        <taxon>Pseudomonadales</taxon>
        <taxon>Pseudomonadaceae</taxon>
        <taxon>Pseudomonas</taxon>
    </lineage>
</organism>
<feature type="transmembrane region" description="Helical" evidence="1">
    <location>
        <begin position="70"/>
        <end position="88"/>
    </location>
</feature>
<reference evidence="2 3" key="1">
    <citation type="journal article" date="2020" name="Insects">
        <title>Bacteria Belonging to Pseudomonas typographi sp. nov. from the Bark Beetle Ips typographus Have Genomic Potential to Aid in the Host Ecology.</title>
        <authorList>
            <person name="Peral-Aranega E."/>
            <person name="Saati-Santamaria Z."/>
            <person name="Kolarik M."/>
            <person name="Rivas R."/>
            <person name="Garcia-Fraile P."/>
        </authorList>
    </citation>
    <scope>NUCLEOTIDE SEQUENCE [LARGE SCALE GENOMIC DNA]</scope>
    <source>
        <strain evidence="2 3">CA3A</strain>
    </source>
</reference>
<dbReference type="RefSeq" id="WP_190419988.1">
    <property type="nucleotide sequence ID" value="NZ_JAAOCA010000010.1"/>
</dbReference>
<keyword evidence="3" id="KW-1185">Reference proteome</keyword>
<dbReference type="PANTHER" id="PTHR34351:SF1">
    <property type="entry name" value="SLR1927 PROTEIN"/>
    <property type="match status" value="1"/>
</dbReference>
<comment type="caution">
    <text evidence="2">The sequence shown here is derived from an EMBL/GenBank/DDBJ whole genome shotgun (WGS) entry which is preliminary data.</text>
</comment>
<sequence>MAVARGAGAVRAALVARLQRWQDRRAPAAAEVQLDHSRVYIVPSRAGIAYAATLLLILLAAINYQNSMAYGLVFTLGSLFIVAILHTYRNLSGLRVGSDAPQAVFAGEQARFIVHLQSQGKAHYAIAVGWGVHTAHTTDVLPAQAQRLELALPTSARGWLAAPRLRLSTGFPLGLLRAWSWLRSGQRVLVYPCPLAGELPTQHASASTAELAGLQALGQGTEDFLGLKPYQPGDAWHRLNWKAWSRGGPLLVKQFGEARGQDLALDYLALEGGREQRLSLLCHWVLRLAEQQRPFAFSLPGLHLPADCGVAHREACLRALALFEGHR</sequence>
<protein>
    <submittedName>
        <fullName evidence="2">DUF58 domain-containing protein</fullName>
    </submittedName>
</protein>
<feature type="transmembrane region" description="Helical" evidence="1">
    <location>
        <begin position="47"/>
        <end position="64"/>
    </location>
</feature>
<name>A0ABR7Z0U1_9PSED</name>
<keyword evidence="1" id="KW-0812">Transmembrane</keyword>
<dbReference type="PANTHER" id="PTHR34351">
    <property type="entry name" value="SLR1927 PROTEIN-RELATED"/>
    <property type="match status" value="1"/>
</dbReference>
<dbReference type="Proteomes" id="UP000805841">
    <property type="component" value="Unassembled WGS sequence"/>
</dbReference>
<gene>
    <name evidence="2" type="ORF">HAQ05_10070</name>
</gene>
<keyword evidence="1" id="KW-0472">Membrane</keyword>